<dbReference type="Proteomes" id="UP000017836">
    <property type="component" value="Unassembled WGS sequence"/>
</dbReference>
<organism evidence="2 3">
    <name type="scientific">Amborella trichopoda</name>
    <dbReference type="NCBI Taxonomy" id="13333"/>
    <lineage>
        <taxon>Eukaryota</taxon>
        <taxon>Viridiplantae</taxon>
        <taxon>Streptophyta</taxon>
        <taxon>Embryophyta</taxon>
        <taxon>Tracheophyta</taxon>
        <taxon>Spermatophyta</taxon>
        <taxon>Magnoliopsida</taxon>
        <taxon>Amborellales</taxon>
        <taxon>Amborellaceae</taxon>
        <taxon>Amborella</taxon>
    </lineage>
</organism>
<dbReference type="HOGENOM" id="CLU_2729679_0_0_1"/>
<sequence>MSGRGAEVPDPGSRQEAQPDPSGEGWHMCRETSERGAGFELGAGGQLGPSRAGWPYARDTRRRGVEMQGSGLG</sequence>
<feature type="region of interest" description="Disordered" evidence="1">
    <location>
        <begin position="1"/>
        <end position="73"/>
    </location>
</feature>
<evidence type="ECO:0000256" key="1">
    <source>
        <dbReference type="SAM" id="MobiDB-lite"/>
    </source>
</evidence>
<evidence type="ECO:0000313" key="2">
    <source>
        <dbReference type="EMBL" id="ERN05601.1"/>
    </source>
</evidence>
<dbReference type="AlphaFoldDB" id="W1PD99"/>
<protein>
    <submittedName>
        <fullName evidence="2">Uncharacterized protein</fullName>
    </submittedName>
</protein>
<evidence type="ECO:0000313" key="3">
    <source>
        <dbReference type="Proteomes" id="UP000017836"/>
    </source>
</evidence>
<proteinExistence type="predicted"/>
<keyword evidence="3" id="KW-1185">Reference proteome</keyword>
<gene>
    <name evidence="2" type="ORF">AMTR_s00271p00008670</name>
</gene>
<name>W1PD99_AMBTC</name>
<reference evidence="3" key="1">
    <citation type="journal article" date="2013" name="Science">
        <title>The Amborella genome and the evolution of flowering plants.</title>
        <authorList>
            <consortium name="Amborella Genome Project"/>
        </authorList>
    </citation>
    <scope>NUCLEOTIDE SEQUENCE [LARGE SCALE GENOMIC DNA]</scope>
</reference>
<dbReference type="EMBL" id="KI393982">
    <property type="protein sequence ID" value="ERN05601.1"/>
    <property type="molecule type" value="Genomic_DNA"/>
</dbReference>
<feature type="non-terminal residue" evidence="2">
    <location>
        <position position="73"/>
    </location>
</feature>
<accession>W1PD99</accession>